<dbReference type="AlphaFoldDB" id="A0A397J409"/>
<dbReference type="EMBL" id="PQFF01000130">
    <property type="protein sequence ID" value="RHZ79974.1"/>
    <property type="molecule type" value="Genomic_DNA"/>
</dbReference>
<proteinExistence type="predicted"/>
<reference evidence="1 2" key="1">
    <citation type="submission" date="2018-08" db="EMBL/GenBank/DDBJ databases">
        <title>Genome and evolution of the arbuscular mycorrhizal fungus Diversispora epigaea (formerly Glomus versiforme) and its bacterial endosymbionts.</title>
        <authorList>
            <person name="Sun X."/>
            <person name="Fei Z."/>
            <person name="Harrison M."/>
        </authorList>
    </citation>
    <scope>NUCLEOTIDE SEQUENCE [LARGE SCALE GENOMIC DNA]</scope>
    <source>
        <strain evidence="1 2">IT104</strain>
    </source>
</reference>
<keyword evidence="2" id="KW-1185">Reference proteome</keyword>
<dbReference type="OrthoDB" id="2433234at2759"/>
<evidence type="ECO:0000313" key="2">
    <source>
        <dbReference type="Proteomes" id="UP000266861"/>
    </source>
</evidence>
<accession>A0A397J409</accession>
<evidence type="ECO:0000313" key="1">
    <source>
        <dbReference type="EMBL" id="RHZ79974.1"/>
    </source>
</evidence>
<comment type="caution">
    <text evidence="1">The sequence shown here is derived from an EMBL/GenBank/DDBJ whole genome shotgun (WGS) entry which is preliminary data.</text>
</comment>
<dbReference type="Proteomes" id="UP000266861">
    <property type="component" value="Unassembled WGS sequence"/>
</dbReference>
<sequence length="381" mass="44355">MENSLEITTKQFKCQRGIYKIADINFMDADSKLLIVLEEKEDRRRGEISKNHQVFVVWDLFTTFENSIRQIDTHTLSETNKPLKMDVTLGLMNSYGNVFAVKDGGDIFSVLDLQDMTSIINPSAKAATEIEGSRKNYFRISVYLDSTESTQLIISHNTIQVWKKYCRTNIEKQEEHVRVLEYIWARNKMIDVQELKIGEREFKLEVSIPSSTPSKPQKFKTIHWPNNINVLEGACRTLFVLGEKKLSKANFDNVNQIKYLVECTQRLVRKYITRYGIFRLTSIRYPIMKYLIKSNQESLINDILNKKIGSKNGNIYIPRLYKWADEDNRSTTEIPKSDLHHAILSQKRGDSTVILKYLIDYYADNAKEYNNPGWMFTVSKA</sequence>
<name>A0A397J409_9GLOM</name>
<protein>
    <submittedName>
        <fullName evidence="1">Uncharacterized protein</fullName>
    </submittedName>
</protein>
<organism evidence="1 2">
    <name type="scientific">Diversispora epigaea</name>
    <dbReference type="NCBI Taxonomy" id="1348612"/>
    <lineage>
        <taxon>Eukaryota</taxon>
        <taxon>Fungi</taxon>
        <taxon>Fungi incertae sedis</taxon>
        <taxon>Mucoromycota</taxon>
        <taxon>Glomeromycotina</taxon>
        <taxon>Glomeromycetes</taxon>
        <taxon>Diversisporales</taxon>
        <taxon>Diversisporaceae</taxon>
        <taxon>Diversispora</taxon>
    </lineage>
</organism>
<gene>
    <name evidence="1" type="ORF">Glove_139g218</name>
</gene>